<keyword evidence="2" id="KW-1185">Reference proteome</keyword>
<name>A0ABD5S267_9EURY</name>
<protein>
    <submittedName>
        <fullName evidence="1">Uncharacterized protein</fullName>
    </submittedName>
</protein>
<comment type="caution">
    <text evidence="1">The sequence shown here is derived from an EMBL/GenBank/DDBJ whole genome shotgun (WGS) entry which is preliminary data.</text>
</comment>
<dbReference type="EMBL" id="JBHSWU010000630">
    <property type="protein sequence ID" value="MFC6725644.1"/>
    <property type="molecule type" value="Genomic_DNA"/>
</dbReference>
<organism evidence="1 2">
    <name type="scientific">Halobium palmae</name>
    <dbReference type="NCBI Taxonomy" id="1776492"/>
    <lineage>
        <taxon>Archaea</taxon>
        <taxon>Methanobacteriati</taxon>
        <taxon>Methanobacteriota</taxon>
        <taxon>Stenosarchaea group</taxon>
        <taxon>Halobacteria</taxon>
        <taxon>Halobacteriales</taxon>
        <taxon>Haloferacaceae</taxon>
        <taxon>Halobium</taxon>
    </lineage>
</organism>
<accession>A0ABD5S267</accession>
<evidence type="ECO:0000313" key="2">
    <source>
        <dbReference type="Proteomes" id="UP001596328"/>
    </source>
</evidence>
<sequence>MRGLLNEQTEVVHRLEDDPAKLTDCGALDYTVDPVTTVVDVGDATENGSAEKCGRCFEDGPRGY</sequence>
<evidence type="ECO:0000313" key="1">
    <source>
        <dbReference type="EMBL" id="MFC6725644.1"/>
    </source>
</evidence>
<reference evidence="1 2" key="1">
    <citation type="journal article" date="2019" name="Int. J. Syst. Evol. Microbiol.">
        <title>The Global Catalogue of Microorganisms (GCM) 10K type strain sequencing project: providing services to taxonomists for standard genome sequencing and annotation.</title>
        <authorList>
            <consortium name="The Broad Institute Genomics Platform"/>
            <consortium name="The Broad Institute Genome Sequencing Center for Infectious Disease"/>
            <person name="Wu L."/>
            <person name="Ma J."/>
        </authorList>
    </citation>
    <scope>NUCLEOTIDE SEQUENCE [LARGE SCALE GENOMIC DNA]</scope>
    <source>
        <strain evidence="1 2">NBRC 111368</strain>
    </source>
</reference>
<proteinExistence type="predicted"/>
<dbReference type="Proteomes" id="UP001596328">
    <property type="component" value="Unassembled WGS sequence"/>
</dbReference>
<gene>
    <name evidence="1" type="ORF">ACFQE1_14970</name>
</gene>
<dbReference type="AlphaFoldDB" id="A0ABD5S267"/>